<keyword evidence="19" id="KW-1185">Reference proteome</keyword>
<dbReference type="InterPro" id="IPR008268">
    <property type="entry name" value="Peptidase_S16_AS"/>
</dbReference>
<dbReference type="KEGG" id="shj:SHELI_v1c03230"/>
<dbReference type="Pfam" id="PF05362">
    <property type="entry name" value="Lon_C"/>
    <property type="match status" value="1"/>
</dbReference>
<dbReference type="InterPro" id="IPR027543">
    <property type="entry name" value="Lon_bac"/>
</dbReference>
<dbReference type="Pfam" id="PF00004">
    <property type="entry name" value="AAA"/>
    <property type="match status" value="1"/>
</dbReference>
<dbReference type="InterPro" id="IPR046336">
    <property type="entry name" value="Lon_prtase_N_sf"/>
</dbReference>
<evidence type="ECO:0000256" key="15">
    <source>
        <dbReference type="SAM" id="MobiDB-lite"/>
    </source>
</evidence>
<protein>
    <recommendedName>
        <fullName evidence="9 10">Lon protease</fullName>
        <ecNumber evidence="9 10">3.4.21.53</ecNumber>
    </recommendedName>
    <alternativeName>
        <fullName evidence="9">ATP-dependent protease La</fullName>
    </alternativeName>
</protein>
<dbReference type="GO" id="GO:0016887">
    <property type="term" value="F:ATP hydrolysis activity"/>
    <property type="evidence" value="ECO:0007669"/>
    <property type="project" value="UniProtKB-UniRule"/>
</dbReference>
<dbReference type="GO" id="GO:0004252">
    <property type="term" value="F:serine-type endopeptidase activity"/>
    <property type="evidence" value="ECO:0007669"/>
    <property type="project" value="UniProtKB-UniRule"/>
</dbReference>
<evidence type="ECO:0000256" key="7">
    <source>
        <dbReference type="ARBA" id="ARBA00022840"/>
    </source>
</evidence>
<dbReference type="GO" id="GO:0034605">
    <property type="term" value="P:cellular response to heat"/>
    <property type="evidence" value="ECO:0007669"/>
    <property type="project" value="UniProtKB-UniRule"/>
</dbReference>
<dbReference type="PROSITE" id="PS51787">
    <property type="entry name" value="LON_N"/>
    <property type="match status" value="1"/>
</dbReference>
<evidence type="ECO:0000256" key="13">
    <source>
        <dbReference type="PROSITE-ProRule" id="PRU01122"/>
    </source>
</evidence>
<dbReference type="SMART" id="SM00382">
    <property type="entry name" value="AAA"/>
    <property type="match status" value="1"/>
</dbReference>
<comment type="function">
    <text evidence="9">ATP-dependent serine protease that mediates the selective degradation of mutant and abnormal proteins as well as certain short-lived regulatory proteins. Required for cellular homeostasis and for survival from DNA damage and developmental changes induced by stress. Degrades polypeptides processively to yield small peptide fragments that are 5 to 10 amino acids long. Binds to DNA in a double-stranded, site-specific manner.</text>
</comment>
<dbReference type="GO" id="GO:0005737">
    <property type="term" value="C:cytoplasm"/>
    <property type="evidence" value="ECO:0007669"/>
    <property type="project" value="UniProtKB-SubCell"/>
</dbReference>
<dbReference type="Gene3D" id="2.30.130.40">
    <property type="entry name" value="LON domain-like"/>
    <property type="match status" value="1"/>
</dbReference>
<dbReference type="NCBIfam" id="TIGR00763">
    <property type="entry name" value="lon"/>
    <property type="match status" value="1"/>
</dbReference>
<evidence type="ECO:0000256" key="2">
    <source>
        <dbReference type="ARBA" id="ARBA00022490"/>
    </source>
</evidence>
<dbReference type="GO" id="GO:0043565">
    <property type="term" value="F:sequence-specific DNA binding"/>
    <property type="evidence" value="ECO:0007669"/>
    <property type="project" value="UniProtKB-UniRule"/>
</dbReference>
<dbReference type="AlphaFoldDB" id="A0A1B3SK29"/>
<sequence length="798" mass="90238">MNKQKRLPLLVTRGSYVYPSFEQVLEIGRDKTTLAVKESVEKNDGMILIVSQKKPLEDDPNPTDLFNFGVLAKVNIKKEWKDGTLTVNIKSISRASISAIELNGFYSADYEEKLLNNSNNKEDVEKITKMVRNMIASQDEFPSEMEELIKDTTPNLDASYLVDSAAHLMPFMPIEKKQAILEEIDPVKRIAIINDFLDEKRQSADIETSISKKIKSRVDEQQREFYLREKLKAIKEELGDMDGEGDDIKKYKKRLETEPFPEHIKKRIFQEIERFEGLPSSSSEANIIRTYIDWMMQTPWWQKSEEKTDLKFARKILDKHHYGLEKVKERIVEYLAVKQNTNKVKGQIITLVGPPGVGKTSLAKSIAESMGRKFVKISLGGIKDESEIRGHRKTYIGAMPGRIIQGMKKAGVKNPVFLLDEIDKMASDYRGDPASAMLEVLDPEQNSKFSDHYLEEEYDLSEVVFIATANYPDNIPEALYDRMEIIELSSYTEIEKLKIAKEYLVPKVLEDHAVSSEKLIFTTESLNEIIKHYTREAGVRQLERWIASVTRKFVVKMLNKELDSLTVTPEIVNEFLKKRIFEHTEKEKEAQVGVVTGLAYTQYGGDILPIEVNHFPGKGGLVLTGKLGDVMKESATIAYDFVKSNYKSFNIPKEVFSENDIHIHVPEGAVPKDGPSAGVTITTAIISALTNKPVPKDIGMTGEITLRGLVFPIGGLREKSISASRSGLSKIIIPFKNQKDIEDIPEEVRKELKIVPVERYEQVYQEVFGTKPKAFTTELPIATSSASTGTPKSKSASH</sequence>
<keyword evidence="5 9" id="KW-0378">Hydrolase</keyword>
<dbReference type="Gene3D" id="3.30.230.10">
    <property type="match status" value="1"/>
</dbReference>
<dbReference type="EMBL" id="CP017015">
    <property type="protein sequence ID" value="AOG60278.1"/>
    <property type="molecule type" value="Genomic_DNA"/>
</dbReference>
<dbReference type="GO" id="GO:0005524">
    <property type="term" value="F:ATP binding"/>
    <property type="evidence" value="ECO:0007669"/>
    <property type="project" value="UniProtKB-UniRule"/>
</dbReference>
<keyword evidence="4 9" id="KW-0547">Nucleotide-binding</keyword>
<feature type="domain" description="Lon N-terminal" evidence="17">
    <location>
        <begin position="7"/>
        <end position="201"/>
    </location>
</feature>
<evidence type="ECO:0000256" key="9">
    <source>
        <dbReference type="HAMAP-Rule" id="MF_01973"/>
    </source>
</evidence>
<comment type="subunit">
    <text evidence="9 10">Homohexamer. Organized in a ring with a central cavity.</text>
</comment>
<dbReference type="Pfam" id="PF22667">
    <property type="entry name" value="Lon_lid"/>
    <property type="match status" value="1"/>
</dbReference>
<dbReference type="Proteomes" id="UP000094378">
    <property type="component" value="Chromosome"/>
</dbReference>
<keyword evidence="3 9" id="KW-0645">Protease</keyword>
<gene>
    <name evidence="18" type="primary">lonA</name>
    <name evidence="9" type="synonym">lon</name>
    <name evidence="18" type="ORF">SHELI_v1c03230</name>
</gene>
<comment type="similarity">
    <text evidence="9 10 13 14">Belongs to the peptidase S16 family.</text>
</comment>
<accession>A0A1B3SK29</accession>
<reference evidence="18 19" key="1">
    <citation type="submission" date="2016-08" db="EMBL/GenBank/DDBJ databases">
        <title>Complete genome sequence of Spiroplasma helicoides TABS-2 (DSM 22551).</title>
        <authorList>
            <person name="Shen W.-Y."/>
            <person name="Lo W.-S."/>
            <person name="Lai Y.-C."/>
            <person name="Kuo C.-H."/>
        </authorList>
    </citation>
    <scope>NUCLEOTIDE SEQUENCE [LARGE SCALE GENOMIC DNA]</scope>
    <source>
        <strain evidence="18 19">TABS-2</strain>
    </source>
</reference>
<dbReference type="InterPro" id="IPR003959">
    <property type="entry name" value="ATPase_AAA_core"/>
</dbReference>
<comment type="catalytic activity">
    <reaction evidence="9 10 13">
        <text>Hydrolysis of proteins in presence of ATP.</text>
        <dbReference type="EC" id="3.4.21.53"/>
    </reaction>
</comment>
<evidence type="ECO:0000256" key="11">
    <source>
        <dbReference type="PIRSR" id="PIRSR001174-1"/>
    </source>
</evidence>
<dbReference type="InterPro" id="IPR027065">
    <property type="entry name" value="Lon_Prtase"/>
</dbReference>
<keyword evidence="7 9" id="KW-0067">ATP-binding</keyword>
<dbReference type="PROSITE" id="PS51786">
    <property type="entry name" value="LON_PROTEOLYTIC"/>
    <property type="match status" value="1"/>
</dbReference>
<dbReference type="GO" id="GO:0004176">
    <property type="term" value="F:ATP-dependent peptidase activity"/>
    <property type="evidence" value="ECO:0007669"/>
    <property type="project" value="UniProtKB-UniRule"/>
</dbReference>
<organism evidence="18 19">
    <name type="scientific">Spiroplasma helicoides</name>
    <dbReference type="NCBI Taxonomy" id="216938"/>
    <lineage>
        <taxon>Bacteria</taxon>
        <taxon>Bacillati</taxon>
        <taxon>Mycoplasmatota</taxon>
        <taxon>Mollicutes</taxon>
        <taxon>Entomoplasmatales</taxon>
        <taxon>Spiroplasmataceae</taxon>
        <taxon>Spiroplasma</taxon>
    </lineage>
</organism>
<dbReference type="SUPFAM" id="SSF52540">
    <property type="entry name" value="P-loop containing nucleoside triphosphate hydrolases"/>
    <property type="match status" value="1"/>
</dbReference>
<dbReference type="InterPro" id="IPR014721">
    <property type="entry name" value="Ribsml_uS5_D2-typ_fold_subgr"/>
</dbReference>
<dbReference type="PRINTS" id="PR00830">
    <property type="entry name" value="ENDOLAPTASE"/>
</dbReference>
<evidence type="ECO:0000259" key="17">
    <source>
        <dbReference type="PROSITE" id="PS51787"/>
    </source>
</evidence>
<keyword evidence="6 9" id="KW-0720">Serine protease</keyword>
<evidence type="ECO:0000313" key="19">
    <source>
        <dbReference type="Proteomes" id="UP000094378"/>
    </source>
</evidence>
<feature type="active site" evidence="9 11">
    <location>
        <position position="719"/>
    </location>
</feature>
<dbReference type="PANTHER" id="PTHR10046">
    <property type="entry name" value="ATP DEPENDENT LON PROTEASE FAMILY MEMBER"/>
    <property type="match status" value="1"/>
</dbReference>
<dbReference type="SUPFAM" id="SSF88697">
    <property type="entry name" value="PUA domain-like"/>
    <property type="match status" value="1"/>
</dbReference>
<dbReference type="STRING" id="216938.SHELI_v1c03230"/>
<dbReference type="GO" id="GO:0006515">
    <property type="term" value="P:protein quality control for misfolded or incompletely synthesized proteins"/>
    <property type="evidence" value="ECO:0007669"/>
    <property type="project" value="UniProtKB-UniRule"/>
</dbReference>
<dbReference type="InterPro" id="IPR004815">
    <property type="entry name" value="Lon_bac/euk-typ"/>
</dbReference>
<dbReference type="InterPro" id="IPR003593">
    <property type="entry name" value="AAA+_ATPase"/>
</dbReference>
<dbReference type="EC" id="3.4.21.53" evidence="9 10"/>
<dbReference type="Pfam" id="PF02190">
    <property type="entry name" value="LON_substr_bdg"/>
    <property type="match status" value="1"/>
</dbReference>
<keyword evidence="2 9" id="KW-0963">Cytoplasm</keyword>
<dbReference type="RefSeq" id="WP_069116081.1">
    <property type="nucleotide sequence ID" value="NZ_CP017015.1"/>
</dbReference>
<comment type="induction">
    <text evidence="9">By heat shock.</text>
</comment>
<dbReference type="PATRIC" id="fig|216938.3.peg.325"/>
<dbReference type="InterPro" id="IPR008269">
    <property type="entry name" value="Lon_proteolytic"/>
</dbReference>
<evidence type="ECO:0000313" key="18">
    <source>
        <dbReference type="EMBL" id="AOG60278.1"/>
    </source>
</evidence>
<dbReference type="PIRSF" id="PIRSF001174">
    <property type="entry name" value="Lon_proteas"/>
    <property type="match status" value="1"/>
</dbReference>
<feature type="active site" evidence="9 11">
    <location>
        <position position="676"/>
    </location>
</feature>
<dbReference type="FunFam" id="3.40.50.300:FF:000382">
    <property type="entry name" value="Lon protease homolog 2, peroxisomal"/>
    <property type="match status" value="1"/>
</dbReference>
<evidence type="ECO:0000256" key="3">
    <source>
        <dbReference type="ARBA" id="ARBA00022670"/>
    </source>
</evidence>
<evidence type="ECO:0000256" key="4">
    <source>
        <dbReference type="ARBA" id="ARBA00022741"/>
    </source>
</evidence>
<dbReference type="Gene3D" id="3.40.50.300">
    <property type="entry name" value="P-loop containing nucleotide triphosphate hydrolases"/>
    <property type="match status" value="1"/>
</dbReference>
<feature type="compositionally biased region" description="Polar residues" evidence="15">
    <location>
        <begin position="782"/>
        <end position="798"/>
    </location>
</feature>
<dbReference type="OrthoDB" id="9803599at2"/>
<proteinExistence type="evidence at transcript level"/>
<evidence type="ECO:0000256" key="14">
    <source>
        <dbReference type="RuleBase" id="RU000591"/>
    </source>
</evidence>
<feature type="domain" description="Lon proteolytic" evidence="16">
    <location>
        <begin position="589"/>
        <end position="770"/>
    </location>
</feature>
<keyword evidence="8 9" id="KW-0346">Stress response</keyword>
<dbReference type="Gene3D" id="1.20.5.5270">
    <property type="match status" value="1"/>
</dbReference>
<dbReference type="InterPro" id="IPR054594">
    <property type="entry name" value="Lon_lid"/>
</dbReference>
<feature type="binding site" evidence="9 12">
    <location>
        <begin position="353"/>
        <end position="360"/>
    </location>
    <ligand>
        <name>ATP</name>
        <dbReference type="ChEBI" id="CHEBI:30616"/>
    </ligand>
</feature>
<feature type="region of interest" description="Disordered" evidence="15">
    <location>
        <begin position="779"/>
        <end position="798"/>
    </location>
</feature>
<name>A0A1B3SK29_9MOLU</name>
<dbReference type="HAMAP" id="MF_01973">
    <property type="entry name" value="lon_bact"/>
    <property type="match status" value="1"/>
</dbReference>
<evidence type="ECO:0000256" key="1">
    <source>
        <dbReference type="ARBA" id="ARBA00004496"/>
    </source>
</evidence>
<evidence type="ECO:0000256" key="5">
    <source>
        <dbReference type="ARBA" id="ARBA00022801"/>
    </source>
</evidence>
<dbReference type="Gene3D" id="1.10.8.60">
    <property type="match status" value="1"/>
</dbReference>
<dbReference type="CDD" id="cd19500">
    <property type="entry name" value="RecA-like_Lon"/>
    <property type="match status" value="1"/>
</dbReference>
<evidence type="ECO:0000256" key="10">
    <source>
        <dbReference type="PIRNR" id="PIRNR001174"/>
    </source>
</evidence>
<dbReference type="SUPFAM" id="SSF54211">
    <property type="entry name" value="Ribosomal protein S5 domain 2-like"/>
    <property type="match status" value="1"/>
</dbReference>
<dbReference type="SMART" id="SM00464">
    <property type="entry name" value="LON"/>
    <property type="match status" value="1"/>
</dbReference>
<evidence type="ECO:0000259" key="16">
    <source>
        <dbReference type="PROSITE" id="PS51786"/>
    </source>
</evidence>
<evidence type="ECO:0000256" key="8">
    <source>
        <dbReference type="ARBA" id="ARBA00023016"/>
    </source>
</evidence>
<dbReference type="InterPro" id="IPR020568">
    <property type="entry name" value="Ribosomal_Su5_D2-typ_SF"/>
</dbReference>
<evidence type="ECO:0000256" key="12">
    <source>
        <dbReference type="PIRSR" id="PIRSR001174-2"/>
    </source>
</evidence>
<comment type="subcellular location">
    <subcellularLocation>
        <location evidence="1 9 10">Cytoplasm</location>
    </subcellularLocation>
</comment>
<dbReference type="PROSITE" id="PS01046">
    <property type="entry name" value="LON_SER"/>
    <property type="match status" value="1"/>
</dbReference>
<dbReference type="Gene3D" id="1.20.58.1480">
    <property type="match status" value="1"/>
</dbReference>
<dbReference type="InterPro" id="IPR015947">
    <property type="entry name" value="PUA-like_sf"/>
</dbReference>
<dbReference type="InterPro" id="IPR027417">
    <property type="entry name" value="P-loop_NTPase"/>
</dbReference>
<dbReference type="InterPro" id="IPR003111">
    <property type="entry name" value="Lon_prtase_N"/>
</dbReference>
<evidence type="ECO:0000256" key="6">
    <source>
        <dbReference type="ARBA" id="ARBA00022825"/>
    </source>
</evidence>